<dbReference type="Proteomes" id="UP000022611">
    <property type="component" value="Unassembled WGS sequence"/>
</dbReference>
<reference evidence="1 2" key="1">
    <citation type="journal article" date="2011" name="J. Bacteriol.">
        <title>Draft genome sequence of the polycyclic aromatic hydrocarbon-degrading, genetically engineered bioluminescent bioreporter Pseudomonas fluorescens HK44.</title>
        <authorList>
            <person name="Chauhan A."/>
            <person name="Layton A.C."/>
            <person name="Williams D.E."/>
            <person name="Smartt A.E."/>
            <person name="Ripp S."/>
            <person name="Karpinets T.V."/>
            <person name="Brown S.D."/>
            <person name="Sayler G.S."/>
        </authorList>
    </citation>
    <scope>NUCLEOTIDE SEQUENCE [LARGE SCALE GENOMIC DNA]</scope>
    <source>
        <strain evidence="1 2">HK44</strain>
    </source>
</reference>
<dbReference type="EMBL" id="AFOY02000005">
    <property type="protein sequence ID" value="EXF95729.1"/>
    <property type="molecule type" value="Genomic_DNA"/>
</dbReference>
<proteinExistence type="predicted"/>
<dbReference type="AlphaFoldDB" id="A0A010S560"/>
<dbReference type="RefSeq" id="WP_019693673.1">
    <property type="nucleotide sequence ID" value="NZ_AFOY02000005.1"/>
</dbReference>
<accession>A0A010S560</accession>
<dbReference type="OrthoDB" id="6933746at2"/>
<dbReference type="HOGENOM" id="CLU_170348_0_0_6"/>
<gene>
    <name evidence="1" type="ORF">HK44_023625</name>
</gene>
<organism evidence="1 2">
    <name type="scientific">Pseudomonas fluorescens HK44</name>
    <dbReference type="NCBI Taxonomy" id="1042209"/>
    <lineage>
        <taxon>Bacteria</taxon>
        <taxon>Pseudomonadati</taxon>
        <taxon>Pseudomonadota</taxon>
        <taxon>Gammaproteobacteria</taxon>
        <taxon>Pseudomonadales</taxon>
        <taxon>Pseudomonadaceae</taxon>
        <taxon>Pseudomonas</taxon>
    </lineage>
</organism>
<protein>
    <submittedName>
        <fullName evidence="1">Uncharacterized protein</fullName>
    </submittedName>
</protein>
<dbReference type="PATRIC" id="fig|1042209.11.peg.1272"/>
<sequence length="104" mass="11223">MSHLNALLITTENLGSLPDEKLRDIVLAGECVGMNLSHGIAAIGNILAVAAANEDDGLSNKAVISIGWLIETLGEMSGRVHDIEQSADWHLSERAKEQPRKRKP</sequence>
<evidence type="ECO:0000313" key="2">
    <source>
        <dbReference type="Proteomes" id="UP000022611"/>
    </source>
</evidence>
<comment type="caution">
    <text evidence="1">The sequence shown here is derived from an EMBL/GenBank/DDBJ whole genome shotgun (WGS) entry which is preliminary data.</text>
</comment>
<name>A0A010S560_PSEFL</name>
<evidence type="ECO:0000313" key="1">
    <source>
        <dbReference type="EMBL" id="EXF95729.1"/>
    </source>
</evidence>